<dbReference type="OrthoDB" id="7739112at2759"/>
<accession>A0A182FR65</accession>
<evidence type="ECO:0000313" key="2">
    <source>
        <dbReference type="Proteomes" id="UP000069272"/>
    </source>
</evidence>
<reference evidence="1" key="2">
    <citation type="submission" date="2022-08" db="UniProtKB">
        <authorList>
            <consortium name="EnsemblMetazoa"/>
        </authorList>
    </citation>
    <scope>IDENTIFICATION</scope>
    <source>
        <strain evidence="1">STECLA/ALBI9_A</strain>
    </source>
</reference>
<dbReference type="GeneID" id="118460032"/>
<dbReference type="KEGG" id="aali:118460032"/>
<evidence type="ECO:0000313" key="1">
    <source>
        <dbReference type="EnsemblMetazoa" id="AALB009041-PA"/>
    </source>
</evidence>
<organism evidence="1 2">
    <name type="scientific">Anopheles albimanus</name>
    <name type="common">New world malaria mosquito</name>
    <dbReference type="NCBI Taxonomy" id="7167"/>
    <lineage>
        <taxon>Eukaryota</taxon>
        <taxon>Metazoa</taxon>
        <taxon>Ecdysozoa</taxon>
        <taxon>Arthropoda</taxon>
        <taxon>Hexapoda</taxon>
        <taxon>Insecta</taxon>
        <taxon>Pterygota</taxon>
        <taxon>Neoptera</taxon>
        <taxon>Endopterygota</taxon>
        <taxon>Diptera</taxon>
        <taxon>Nematocera</taxon>
        <taxon>Culicoidea</taxon>
        <taxon>Culicidae</taxon>
        <taxon>Anophelinae</taxon>
        <taxon>Anopheles</taxon>
    </lineage>
</organism>
<dbReference type="RefSeq" id="XP_035779867.1">
    <property type="nucleotide sequence ID" value="XM_035923974.1"/>
</dbReference>
<dbReference type="VEuPathDB" id="VectorBase:AALB009041"/>
<keyword evidence="2" id="KW-1185">Reference proteome</keyword>
<proteinExistence type="predicted"/>
<dbReference type="VEuPathDB" id="VectorBase:AALB20_030080"/>
<dbReference type="Proteomes" id="UP000069272">
    <property type="component" value="Chromosome 2R"/>
</dbReference>
<protein>
    <submittedName>
        <fullName evidence="1">Uncharacterized protein</fullName>
    </submittedName>
</protein>
<dbReference type="AlphaFoldDB" id="A0A182FR65"/>
<name>A0A182FR65_ANOAL</name>
<dbReference type="EnsemblMetazoa" id="AALB009041-RA">
    <property type="protein sequence ID" value="AALB009041-PA"/>
    <property type="gene ID" value="AALB009041"/>
</dbReference>
<reference evidence="1 2" key="1">
    <citation type="journal article" date="2017" name="G3 (Bethesda)">
        <title>The Physical Genome Mapping of Anopheles albimanus Corrected Scaffold Misassemblies and Identified Interarm Rearrangements in Genus Anopheles.</title>
        <authorList>
            <person name="Artemov G.N."/>
            <person name="Peery A.N."/>
            <person name="Jiang X."/>
            <person name="Tu Z."/>
            <person name="Stegniy V.N."/>
            <person name="Sharakhova M.V."/>
            <person name="Sharakhov I.V."/>
        </authorList>
    </citation>
    <scope>NUCLEOTIDE SEQUENCE [LARGE SCALE GENOMIC DNA]</scope>
    <source>
        <strain evidence="1 2">ALBI9_A</strain>
    </source>
</reference>
<sequence>MARRILLPSLLLCLVGVGFAQNRDFVFPPVDDLAIGDPCIIPAAKNGLSGPQQGICRRVRDCITFLPRLFRHPFDIRRDVCFFEVHDPVVCCTRATKDRAVSSENELDSYPWDQIPLY</sequence>